<protein>
    <submittedName>
        <fullName evidence="3">Glycosyltransferase family 4 protein</fullName>
    </submittedName>
</protein>
<feature type="domain" description="Glycosyl transferase family 1" evidence="1">
    <location>
        <begin position="211"/>
        <end position="374"/>
    </location>
</feature>
<dbReference type="InterPro" id="IPR028098">
    <property type="entry name" value="Glyco_trans_4-like_N"/>
</dbReference>
<accession>A0ABN5PKU6</accession>
<organism evidence="3 4">
    <name type="scientific">Vibrio alfacsensis</name>
    <dbReference type="NCBI Taxonomy" id="1074311"/>
    <lineage>
        <taxon>Bacteria</taxon>
        <taxon>Pseudomonadati</taxon>
        <taxon>Pseudomonadota</taxon>
        <taxon>Gammaproteobacteria</taxon>
        <taxon>Vibrionales</taxon>
        <taxon>Vibrionaceae</taxon>
        <taxon>Vibrio</taxon>
    </lineage>
</organism>
<dbReference type="PANTHER" id="PTHR45947:SF3">
    <property type="entry name" value="SULFOQUINOVOSYL TRANSFERASE SQD2"/>
    <property type="match status" value="1"/>
</dbReference>
<dbReference type="EMBL" id="CP032095">
    <property type="protein sequence ID" value="AXY03799.1"/>
    <property type="molecule type" value="Genomic_DNA"/>
</dbReference>
<dbReference type="InterPro" id="IPR001296">
    <property type="entry name" value="Glyco_trans_1"/>
</dbReference>
<proteinExistence type="predicted"/>
<geneLocation type="plasmid" evidence="4">
    <name>pva1</name>
</geneLocation>
<feature type="domain" description="Glycosyltransferase subfamily 4-like N-terminal" evidence="2">
    <location>
        <begin position="76"/>
        <end position="201"/>
    </location>
</feature>
<keyword evidence="3" id="KW-0614">Plasmid</keyword>
<evidence type="ECO:0000259" key="1">
    <source>
        <dbReference type="Pfam" id="PF00534"/>
    </source>
</evidence>
<dbReference type="CDD" id="cd03798">
    <property type="entry name" value="GT4_WlbH-like"/>
    <property type="match status" value="1"/>
</dbReference>
<dbReference type="Gene3D" id="3.40.50.2000">
    <property type="entry name" value="Glycogen Phosphorylase B"/>
    <property type="match status" value="2"/>
</dbReference>
<keyword evidence="4" id="KW-1185">Reference proteome</keyword>
<evidence type="ECO:0000313" key="4">
    <source>
        <dbReference type="Proteomes" id="UP000262832"/>
    </source>
</evidence>
<evidence type="ECO:0000259" key="2">
    <source>
        <dbReference type="Pfam" id="PF13439"/>
    </source>
</evidence>
<gene>
    <name evidence="3" type="ORF">D1115_22905</name>
</gene>
<dbReference type="Pfam" id="PF00534">
    <property type="entry name" value="Glycos_transf_1"/>
    <property type="match status" value="1"/>
</dbReference>
<reference evidence="3 4" key="1">
    <citation type="submission" date="2018-08" db="EMBL/GenBank/DDBJ databases">
        <title>Genomic taxonomy of the Vibrionaceae family.</title>
        <authorList>
            <person name="Gomez-Gil B."/>
            <person name="Tanaka M."/>
            <person name="Sawabe T."/>
            <person name="Enciso-Ibarra K."/>
        </authorList>
    </citation>
    <scope>NUCLEOTIDE SEQUENCE [LARGE SCALE GENOMIC DNA]</scope>
    <source>
        <strain evidence="3 4">CAIM 1831</strain>
        <plasmid evidence="4">pva1</plasmid>
    </source>
</reference>
<dbReference type="RefSeq" id="WP_128813610.1">
    <property type="nucleotide sequence ID" value="NZ_CP032095.1"/>
</dbReference>
<dbReference type="PANTHER" id="PTHR45947">
    <property type="entry name" value="SULFOQUINOVOSYL TRANSFERASE SQD2"/>
    <property type="match status" value="1"/>
</dbReference>
<name>A0ABN5PKU6_9VIBR</name>
<dbReference type="Proteomes" id="UP000262832">
    <property type="component" value="Plasmid pVa1"/>
</dbReference>
<sequence length="409" mass="45666">MKILTVTTLFPYANNPKHGVFIETRLRHLKQHFPDVEIKVIAPIPWFPFRQSIFGAYASYANAPLHETRFGMDVYHPRYVVVPKIGMTLTPHTLASTIYKKASELIQGGFDFDLIDGHYFYPDGVAISQAATKLGKPFTVTARGTDINLIPEFTKPKKDIQAVLQHSDHNMAVCEALRKEMIELGACQDAVTTLRNGVDLNLFPFVDDLQKRALRTQLKLPQGNPILISVGHLIERKGHHLVIEALKHLPQALLLIAGNGPEEKRLKQLVSFEHLQSRVIFLGSLSQMQLANYYGASDALVLASSREGWANVLLEAMACGTPVVATNIWGTPEVVQHHDAGVLVDRTARSIAQGASHLLANPPFRYATRRYAEQFDWFSTSKGQYEIFHSVIRSTLSQKSSEPIIDANQ</sequence>
<dbReference type="Pfam" id="PF13439">
    <property type="entry name" value="Glyco_transf_4"/>
    <property type="match status" value="1"/>
</dbReference>
<dbReference type="InterPro" id="IPR050194">
    <property type="entry name" value="Glycosyltransferase_grp1"/>
</dbReference>
<evidence type="ECO:0000313" key="3">
    <source>
        <dbReference type="EMBL" id="AXY03799.1"/>
    </source>
</evidence>
<dbReference type="SUPFAM" id="SSF53756">
    <property type="entry name" value="UDP-Glycosyltransferase/glycogen phosphorylase"/>
    <property type="match status" value="1"/>
</dbReference>